<evidence type="ECO:0000256" key="3">
    <source>
        <dbReference type="ARBA" id="ARBA00022448"/>
    </source>
</evidence>
<dbReference type="PANTHER" id="PTHR32552:SF68">
    <property type="entry name" value="FERRICHROME OUTER MEMBRANE TRANSPORTER_PHAGE RECEPTOR"/>
    <property type="match status" value="1"/>
</dbReference>
<reference evidence="17 18" key="1">
    <citation type="journal article" date="2024" name="Front. Plant Sci.">
        <title>Comprehensive phenomic and genomic studies of the species, Pectobacterium cacticida and proposal for reclassification as Alcorniella cacticida comb. nov.</title>
        <authorList>
            <person name="Jonca J."/>
            <person name="Pirhonen M."/>
            <person name="Waleron M.M."/>
            <person name="Gawor J."/>
            <person name="Mrozik A."/>
            <person name="Smoktunowicz M."/>
            <person name="Waleron K."/>
            <person name="Waleron M."/>
        </authorList>
    </citation>
    <scope>NUCLEOTIDE SEQUENCE [LARGE SCALE GENOMIC DNA]</scope>
    <source>
        <strain evidence="17 18">DPMP6</strain>
    </source>
</reference>
<keyword evidence="11 14" id="KW-0472">Membrane</keyword>
<accession>A0ABZ2GAH0</accession>
<dbReference type="PROSITE" id="PS52016">
    <property type="entry name" value="TONB_DEPENDENT_REC_3"/>
    <property type="match status" value="1"/>
</dbReference>
<dbReference type="Gene3D" id="3.55.50.30">
    <property type="match status" value="1"/>
</dbReference>
<keyword evidence="9" id="KW-0406">Ion transport</keyword>
<sequence>MKKRNAASPILGLGFKKRLFFTNMLAINSTLFIGVTATPMSVYAASENDTIAFSIPAGDLQKGLLAIASQSKQTLSFNPALVANYQSAALNGNYSTRQAILRLLQGTPLLLTTTDNGTLTIVSSRANDAEMALVGDKTLPAITVSASSEDETVLNPSTSSSALRTSTSLQQTAQSVQVISNKLINARQATSLEEALKNSGSVVTIQSNRGTPTYWMRGYAVTSGATDGLSGSSNAGIGQGTAIEGIERVEVLKGPQSVLAGSSSAAGTINVVRKKPVTEPLHVLKVEAARYGEFKTAIDLGGALTDDKAFSYRLNASTMKSQHAFPDYNGNHGDYFAPALTWRNDNTRITIGAEANQMRQSGPAGTIYANGKIQKLPEYRLGDKDDHNKMKTTNAYYDLEQKLTGDWTFNSKAGFQSTASQMKMNEALEIAANGDKTSHPLAYKSTNQTWSLQNDIRGKIKTGPVTQTLLIGHDYKHERYASYDGDFILLNNGNVYNPDSLVFPGIGEPSSRTYTTKLIQSGLLLQDQIDVFDRLHFQLALKRSTWNNSYLIGSIASTYTATKWIPNYGVSFDITPDITIYANLLNSFSGSAQVSRSGAQLPPTTGQSKEAGLKFNLLDDNLTLTTAVFSIEQKNLTVSDSSGFPIATTGRKSEGFDVDLNGSLLPGWDVTASYTYSENKDPTTILSSSTNTPRHSVNAWTSYEIQSGSYQGMGASIGVNGSSGVQNSRDSQDIKVGSQFSTDASIFYRQPDWSLTLGVNNVFDRDIYYISSTPLYIGVKEGRTWRLTGTYSF</sequence>
<name>A0ABZ2GAH0_9GAMM</name>
<evidence type="ECO:0000256" key="9">
    <source>
        <dbReference type="ARBA" id="ARBA00023065"/>
    </source>
</evidence>
<evidence type="ECO:0000256" key="10">
    <source>
        <dbReference type="ARBA" id="ARBA00023077"/>
    </source>
</evidence>
<evidence type="ECO:0000256" key="8">
    <source>
        <dbReference type="ARBA" id="ARBA00023004"/>
    </source>
</evidence>
<dbReference type="InterPro" id="IPR012910">
    <property type="entry name" value="Plug_dom"/>
</dbReference>
<dbReference type="SMART" id="SM00965">
    <property type="entry name" value="STN"/>
    <property type="match status" value="1"/>
</dbReference>
<dbReference type="CDD" id="cd01347">
    <property type="entry name" value="ligand_gated_channel"/>
    <property type="match status" value="1"/>
</dbReference>
<dbReference type="InterPro" id="IPR039426">
    <property type="entry name" value="TonB-dep_rcpt-like"/>
</dbReference>
<dbReference type="SUPFAM" id="SSF56935">
    <property type="entry name" value="Porins"/>
    <property type="match status" value="1"/>
</dbReference>
<dbReference type="Pfam" id="PF00593">
    <property type="entry name" value="TonB_dep_Rec_b-barrel"/>
    <property type="match status" value="1"/>
</dbReference>
<dbReference type="InterPro" id="IPR037066">
    <property type="entry name" value="Plug_dom_sf"/>
</dbReference>
<keyword evidence="7" id="KW-0732">Signal</keyword>
<dbReference type="InterPro" id="IPR011662">
    <property type="entry name" value="Secretin/TonB_short_N"/>
</dbReference>
<evidence type="ECO:0000313" key="17">
    <source>
        <dbReference type="EMBL" id="WWO37865.1"/>
    </source>
</evidence>
<dbReference type="InterPro" id="IPR000531">
    <property type="entry name" value="Beta-barrel_TonB"/>
</dbReference>
<evidence type="ECO:0000259" key="16">
    <source>
        <dbReference type="SMART" id="SM00965"/>
    </source>
</evidence>
<evidence type="ECO:0000256" key="7">
    <source>
        <dbReference type="ARBA" id="ARBA00022729"/>
    </source>
</evidence>
<comment type="subcellular location">
    <subcellularLocation>
        <location evidence="1 14">Cell outer membrane</location>
        <topology evidence="1 14">Multi-pass membrane protein</topology>
    </subcellularLocation>
</comment>
<dbReference type="Proteomes" id="UP001379444">
    <property type="component" value="Chromosome"/>
</dbReference>
<dbReference type="NCBIfam" id="TIGR01783">
    <property type="entry name" value="TonB-siderophor"/>
    <property type="match status" value="1"/>
</dbReference>
<dbReference type="Gene3D" id="2.170.130.10">
    <property type="entry name" value="TonB-dependent receptor, plug domain"/>
    <property type="match status" value="1"/>
</dbReference>
<evidence type="ECO:0000256" key="14">
    <source>
        <dbReference type="PROSITE-ProRule" id="PRU01360"/>
    </source>
</evidence>
<dbReference type="Pfam" id="PF07660">
    <property type="entry name" value="STN"/>
    <property type="match status" value="1"/>
</dbReference>
<keyword evidence="4 14" id="KW-1134">Transmembrane beta strand</keyword>
<keyword evidence="13 14" id="KW-0998">Cell outer membrane</keyword>
<evidence type="ECO:0000256" key="12">
    <source>
        <dbReference type="ARBA" id="ARBA00023170"/>
    </source>
</evidence>
<evidence type="ECO:0000256" key="2">
    <source>
        <dbReference type="ARBA" id="ARBA00009810"/>
    </source>
</evidence>
<evidence type="ECO:0000256" key="1">
    <source>
        <dbReference type="ARBA" id="ARBA00004571"/>
    </source>
</evidence>
<dbReference type="InterPro" id="IPR036942">
    <property type="entry name" value="Beta-barrel_TonB_sf"/>
</dbReference>
<evidence type="ECO:0000256" key="4">
    <source>
        <dbReference type="ARBA" id="ARBA00022452"/>
    </source>
</evidence>
<keyword evidence="5" id="KW-0410">Iron transport</keyword>
<keyword evidence="18" id="KW-1185">Reference proteome</keyword>
<keyword evidence="3 14" id="KW-0813">Transport</keyword>
<dbReference type="InterPro" id="IPR010105">
    <property type="entry name" value="TonB_sidphr_rcpt"/>
</dbReference>
<proteinExistence type="inferred from homology"/>
<gene>
    <name evidence="17" type="ORF">QNA12_15240</name>
</gene>
<dbReference type="RefSeq" id="WP_264498079.1">
    <property type="nucleotide sequence ID" value="NZ_CP109947.1"/>
</dbReference>
<organism evidence="17 18">
    <name type="scientific">Pectobacterium cacticida</name>
    <dbReference type="NCBI Taxonomy" id="69221"/>
    <lineage>
        <taxon>Bacteria</taxon>
        <taxon>Pseudomonadati</taxon>
        <taxon>Pseudomonadota</taxon>
        <taxon>Gammaproteobacteria</taxon>
        <taxon>Enterobacterales</taxon>
        <taxon>Pectobacteriaceae</taxon>
        <taxon>Pectobacterium</taxon>
    </lineage>
</organism>
<keyword evidence="8" id="KW-0408">Iron</keyword>
<evidence type="ECO:0000256" key="15">
    <source>
        <dbReference type="RuleBase" id="RU003357"/>
    </source>
</evidence>
<keyword evidence="10 15" id="KW-0798">TonB box</keyword>
<dbReference type="PANTHER" id="PTHR32552">
    <property type="entry name" value="FERRICHROME IRON RECEPTOR-RELATED"/>
    <property type="match status" value="1"/>
</dbReference>
<keyword evidence="12 17" id="KW-0675">Receptor</keyword>
<dbReference type="EMBL" id="CP125967">
    <property type="protein sequence ID" value="WWO37865.1"/>
    <property type="molecule type" value="Genomic_DNA"/>
</dbReference>
<evidence type="ECO:0000256" key="5">
    <source>
        <dbReference type="ARBA" id="ARBA00022496"/>
    </source>
</evidence>
<evidence type="ECO:0000256" key="11">
    <source>
        <dbReference type="ARBA" id="ARBA00023136"/>
    </source>
</evidence>
<feature type="domain" description="Secretin/TonB short N-terminal" evidence="16">
    <location>
        <begin position="73"/>
        <end position="124"/>
    </location>
</feature>
<evidence type="ECO:0000313" key="18">
    <source>
        <dbReference type="Proteomes" id="UP001379444"/>
    </source>
</evidence>
<dbReference type="Pfam" id="PF07715">
    <property type="entry name" value="Plug"/>
    <property type="match status" value="1"/>
</dbReference>
<evidence type="ECO:0000256" key="6">
    <source>
        <dbReference type="ARBA" id="ARBA00022692"/>
    </source>
</evidence>
<dbReference type="Gene3D" id="2.40.170.20">
    <property type="entry name" value="TonB-dependent receptor, beta-barrel domain"/>
    <property type="match status" value="1"/>
</dbReference>
<protein>
    <submittedName>
        <fullName evidence="17">TonB-dependent receptor</fullName>
    </submittedName>
</protein>
<keyword evidence="6 14" id="KW-0812">Transmembrane</keyword>
<comment type="similarity">
    <text evidence="2 14 15">Belongs to the TonB-dependent receptor family.</text>
</comment>
<evidence type="ECO:0000256" key="13">
    <source>
        <dbReference type="ARBA" id="ARBA00023237"/>
    </source>
</evidence>